<gene>
    <name evidence="1" type="ORF">PYX00_000573</name>
</gene>
<organism evidence="1">
    <name type="scientific">Menopon gallinae</name>
    <name type="common">poultry shaft louse</name>
    <dbReference type="NCBI Taxonomy" id="328185"/>
    <lineage>
        <taxon>Eukaryota</taxon>
        <taxon>Metazoa</taxon>
        <taxon>Ecdysozoa</taxon>
        <taxon>Arthropoda</taxon>
        <taxon>Hexapoda</taxon>
        <taxon>Insecta</taxon>
        <taxon>Pterygota</taxon>
        <taxon>Neoptera</taxon>
        <taxon>Paraneoptera</taxon>
        <taxon>Psocodea</taxon>
        <taxon>Troctomorpha</taxon>
        <taxon>Phthiraptera</taxon>
        <taxon>Amblycera</taxon>
        <taxon>Menoponidae</taxon>
        <taxon>Menopon</taxon>
    </lineage>
</organism>
<name>A0AAW2I948_9NEOP</name>
<dbReference type="AlphaFoldDB" id="A0AAW2I948"/>
<evidence type="ECO:0000313" key="1">
    <source>
        <dbReference type="EMBL" id="KAL0278892.1"/>
    </source>
</evidence>
<dbReference type="EMBL" id="JARGDH010000001">
    <property type="protein sequence ID" value="KAL0278892.1"/>
    <property type="molecule type" value="Genomic_DNA"/>
</dbReference>
<accession>A0AAW2I948</accession>
<reference evidence="1" key="1">
    <citation type="journal article" date="2024" name="Gigascience">
        <title>Chromosome-level genome of the poultry shaft louse Menopon gallinae provides insight into the host-switching and adaptive evolution of parasitic lice.</title>
        <authorList>
            <person name="Xu Y."/>
            <person name="Ma L."/>
            <person name="Liu S."/>
            <person name="Liang Y."/>
            <person name="Liu Q."/>
            <person name="He Z."/>
            <person name="Tian L."/>
            <person name="Duan Y."/>
            <person name="Cai W."/>
            <person name="Li H."/>
            <person name="Song F."/>
        </authorList>
    </citation>
    <scope>NUCLEOTIDE SEQUENCE</scope>
    <source>
        <strain evidence="1">Cailab_2023a</strain>
    </source>
</reference>
<protein>
    <submittedName>
        <fullName evidence="1">Uncharacterized protein</fullName>
    </submittedName>
</protein>
<sequence>MPFTYRDRPKLSDRLRGKSGEEILNELQCDLDKERRMFFDSPWRARHNNSGFPRVSRNDKIVE</sequence>
<comment type="caution">
    <text evidence="1">The sequence shown here is derived from an EMBL/GenBank/DDBJ whole genome shotgun (WGS) entry which is preliminary data.</text>
</comment>
<proteinExistence type="predicted"/>